<gene>
    <name evidence="1" type="ORF">CDAR_583691</name>
</gene>
<reference evidence="1 2" key="1">
    <citation type="submission" date="2021-06" db="EMBL/GenBank/DDBJ databases">
        <title>Caerostris darwini draft genome.</title>
        <authorList>
            <person name="Kono N."/>
            <person name="Arakawa K."/>
        </authorList>
    </citation>
    <scope>NUCLEOTIDE SEQUENCE [LARGE SCALE GENOMIC DNA]</scope>
</reference>
<comment type="caution">
    <text evidence="1">The sequence shown here is derived from an EMBL/GenBank/DDBJ whole genome shotgun (WGS) entry which is preliminary data.</text>
</comment>
<sequence length="105" mass="11779">MNQPLWYTFGEQGYREQSQEAEGLPWRAGEEQSTYMFFGRTGRFKKAEISFSCRLFGDIVGSSAPGTYTPLSVEEAVAVATGSTDSSRASAVCREHFRHREKTKV</sequence>
<evidence type="ECO:0000313" key="2">
    <source>
        <dbReference type="Proteomes" id="UP001054837"/>
    </source>
</evidence>
<keyword evidence="2" id="KW-1185">Reference proteome</keyword>
<dbReference type="AlphaFoldDB" id="A0AAV4QUP1"/>
<dbReference type="EMBL" id="BPLQ01004964">
    <property type="protein sequence ID" value="GIY11825.1"/>
    <property type="molecule type" value="Genomic_DNA"/>
</dbReference>
<evidence type="ECO:0000313" key="1">
    <source>
        <dbReference type="EMBL" id="GIY11825.1"/>
    </source>
</evidence>
<proteinExistence type="predicted"/>
<protein>
    <submittedName>
        <fullName evidence="1">Uncharacterized protein</fullName>
    </submittedName>
</protein>
<accession>A0AAV4QUP1</accession>
<organism evidence="1 2">
    <name type="scientific">Caerostris darwini</name>
    <dbReference type="NCBI Taxonomy" id="1538125"/>
    <lineage>
        <taxon>Eukaryota</taxon>
        <taxon>Metazoa</taxon>
        <taxon>Ecdysozoa</taxon>
        <taxon>Arthropoda</taxon>
        <taxon>Chelicerata</taxon>
        <taxon>Arachnida</taxon>
        <taxon>Araneae</taxon>
        <taxon>Araneomorphae</taxon>
        <taxon>Entelegynae</taxon>
        <taxon>Araneoidea</taxon>
        <taxon>Araneidae</taxon>
        <taxon>Caerostris</taxon>
    </lineage>
</organism>
<name>A0AAV4QUP1_9ARAC</name>
<dbReference type="Proteomes" id="UP001054837">
    <property type="component" value="Unassembled WGS sequence"/>
</dbReference>